<dbReference type="PRINTS" id="PR00133">
    <property type="entry name" value="GLHYDRLASE3"/>
</dbReference>
<evidence type="ECO:0000256" key="10">
    <source>
        <dbReference type="SAM" id="SignalP"/>
    </source>
</evidence>
<dbReference type="Gene3D" id="3.40.50.1700">
    <property type="entry name" value="Glycoside hydrolase family 3 C-terminal domain"/>
    <property type="match status" value="1"/>
</dbReference>
<keyword evidence="7" id="KW-0119">Carbohydrate metabolism</keyword>
<evidence type="ECO:0000313" key="14">
    <source>
        <dbReference type="Proteomes" id="UP000447873"/>
    </source>
</evidence>
<dbReference type="InterPro" id="IPR051915">
    <property type="entry name" value="Cellulose_Degrad_GH3"/>
</dbReference>
<dbReference type="SUPFAM" id="SSF52279">
    <property type="entry name" value="Beta-D-glucan exohydrolase, C-terminal domain"/>
    <property type="match status" value="1"/>
</dbReference>
<dbReference type="AlphaFoldDB" id="A0A8H3VNW7"/>
<organism evidence="13 15">
    <name type="scientific">Venturia inaequalis</name>
    <name type="common">Apple scab fungus</name>
    <dbReference type="NCBI Taxonomy" id="5025"/>
    <lineage>
        <taxon>Eukaryota</taxon>
        <taxon>Fungi</taxon>
        <taxon>Dikarya</taxon>
        <taxon>Ascomycota</taxon>
        <taxon>Pezizomycotina</taxon>
        <taxon>Dothideomycetes</taxon>
        <taxon>Pleosporomycetidae</taxon>
        <taxon>Venturiales</taxon>
        <taxon>Venturiaceae</taxon>
        <taxon>Venturia</taxon>
    </lineage>
</organism>
<evidence type="ECO:0000256" key="5">
    <source>
        <dbReference type="ARBA" id="ARBA00022801"/>
    </source>
</evidence>
<feature type="signal peptide" evidence="10">
    <location>
        <begin position="1"/>
        <end position="16"/>
    </location>
</feature>
<dbReference type="InterPro" id="IPR001764">
    <property type="entry name" value="Glyco_hydro_3_N"/>
</dbReference>
<name>A0A8H3VNW7_VENIN</name>
<proteinExistence type="inferred from homology"/>
<gene>
    <name evidence="13" type="ORF">EG327_011698</name>
    <name evidence="12" type="ORF">EG328_004175</name>
</gene>
<dbReference type="SUPFAM" id="SSF51445">
    <property type="entry name" value="(Trans)glycosidases"/>
    <property type="match status" value="1"/>
</dbReference>
<keyword evidence="5" id="KW-0378">Hydrolase</keyword>
<keyword evidence="8" id="KW-0326">Glycosidase</keyword>
<evidence type="ECO:0000313" key="15">
    <source>
        <dbReference type="Proteomes" id="UP000490939"/>
    </source>
</evidence>
<evidence type="ECO:0000256" key="4">
    <source>
        <dbReference type="ARBA" id="ARBA00022729"/>
    </source>
</evidence>
<dbReference type="Proteomes" id="UP000490939">
    <property type="component" value="Unassembled WGS sequence"/>
</dbReference>
<evidence type="ECO:0000256" key="2">
    <source>
        <dbReference type="ARBA" id="ARBA00005336"/>
    </source>
</evidence>
<evidence type="ECO:0000313" key="13">
    <source>
        <dbReference type="EMBL" id="KAE9991395.1"/>
    </source>
</evidence>
<protein>
    <recommendedName>
        <fullName evidence="3">beta-glucosidase</fullName>
        <ecNumber evidence="3">3.2.1.21</ecNumber>
    </recommendedName>
</protein>
<comment type="catalytic activity">
    <reaction evidence="1">
        <text>Hydrolysis of terminal, non-reducing beta-D-glucosyl residues with release of beta-D-glucose.</text>
        <dbReference type="EC" id="3.2.1.21"/>
    </reaction>
</comment>
<evidence type="ECO:0000256" key="3">
    <source>
        <dbReference type="ARBA" id="ARBA00012744"/>
    </source>
</evidence>
<comment type="similarity">
    <text evidence="2">Belongs to the glycosyl hydrolase 3 family.</text>
</comment>
<keyword evidence="9" id="KW-0624">Polysaccharide degradation</keyword>
<evidence type="ECO:0000256" key="7">
    <source>
        <dbReference type="ARBA" id="ARBA00023277"/>
    </source>
</evidence>
<dbReference type="GO" id="GO:0008422">
    <property type="term" value="F:beta-glucosidase activity"/>
    <property type="evidence" value="ECO:0007669"/>
    <property type="project" value="UniProtKB-EC"/>
</dbReference>
<dbReference type="EC" id="3.2.1.21" evidence="3"/>
<dbReference type="FunFam" id="3.40.50.1700:FF:000009">
    <property type="entry name" value="Periplasmic beta-glucosidase"/>
    <property type="match status" value="1"/>
</dbReference>
<dbReference type="InterPro" id="IPR013783">
    <property type="entry name" value="Ig-like_fold"/>
</dbReference>
<comment type="caution">
    <text evidence="13">The sequence shown here is derived from an EMBL/GenBank/DDBJ whole genome shotgun (WGS) entry which is preliminary data.</text>
</comment>
<dbReference type="Pfam" id="PF14310">
    <property type="entry name" value="Fn3-like"/>
    <property type="match status" value="1"/>
</dbReference>
<accession>A0A8H3VNW7</accession>
<dbReference type="FunFam" id="3.20.20.300:FF:000007">
    <property type="entry name" value="Lysosomal beta glucosidase"/>
    <property type="match status" value="1"/>
</dbReference>
<dbReference type="PANTHER" id="PTHR30620:SF117">
    <property type="entry name" value="BETA-1,4-XYLOSIDASE (EUROFUNG)"/>
    <property type="match status" value="1"/>
</dbReference>
<evidence type="ECO:0000256" key="9">
    <source>
        <dbReference type="ARBA" id="ARBA00023326"/>
    </source>
</evidence>
<evidence type="ECO:0000259" key="11">
    <source>
        <dbReference type="SMART" id="SM01217"/>
    </source>
</evidence>
<feature type="domain" description="Fibronectin type III-like" evidence="11">
    <location>
        <begin position="697"/>
        <end position="766"/>
    </location>
</feature>
<dbReference type="Proteomes" id="UP000447873">
    <property type="component" value="Unassembled WGS sequence"/>
</dbReference>
<evidence type="ECO:0000256" key="6">
    <source>
        <dbReference type="ARBA" id="ARBA00023180"/>
    </source>
</evidence>
<dbReference type="Gene3D" id="2.60.40.10">
    <property type="entry name" value="Immunoglobulins"/>
    <property type="match status" value="1"/>
</dbReference>
<keyword evidence="15" id="KW-1185">Reference proteome</keyword>
<keyword evidence="4 10" id="KW-0732">Signal</keyword>
<dbReference type="InterPro" id="IPR036881">
    <property type="entry name" value="Glyco_hydro_3_C_sf"/>
</dbReference>
<evidence type="ECO:0000313" key="12">
    <source>
        <dbReference type="EMBL" id="KAE9973889.1"/>
    </source>
</evidence>
<dbReference type="InterPro" id="IPR017853">
    <property type="entry name" value="GH"/>
</dbReference>
<dbReference type="SMART" id="SM01217">
    <property type="entry name" value="Fn3_like"/>
    <property type="match status" value="1"/>
</dbReference>
<dbReference type="InterPro" id="IPR026891">
    <property type="entry name" value="Fn3-like"/>
</dbReference>
<keyword evidence="6" id="KW-0325">Glycoprotein</keyword>
<dbReference type="PANTHER" id="PTHR30620">
    <property type="entry name" value="PERIPLASMIC BETA-GLUCOSIDASE-RELATED"/>
    <property type="match status" value="1"/>
</dbReference>
<dbReference type="InterPro" id="IPR002772">
    <property type="entry name" value="Glyco_hydro_3_C"/>
</dbReference>
<dbReference type="EMBL" id="WNWR01000096">
    <property type="protein sequence ID" value="KAE9991395.1"/>
    <property type="molecule type" value="Genomic_DNA"/>
</dbReference>
<evidence type="ECO:0000256" key="1">
    <source>
        <dbReference type="ARBA" id="ARBA00000448"/>
    </source>
</evidence>
<dbReference type="Gene3D" id="3.20.20.300">
    <property type="entry name" value="Glycoside hydrolase, family 3, N-terminal domain"/>
    <property type="match status" value="1"/>
</dbReference>
<feature type="chain" id="PRO_5044690913" description="beta-glucosidase" evidence="10">
    <location>
        <begin position="17"/>
        <end position="778"/>
    </location>
</feature>
<dbReference type="EMBL" id="WNWS01000231">
    <property type="protein sequence ID" value="KAE9973889.1"/>
    <property type="molecule type" value="Genomic_DNA"/>
</dbReference>
<dbReference type="InterPro" id="IPR036962">
    <property type="entry name" value="Glyco_hydro_3_N_sf"/>
</dbReference>
<dbReference type="GO" id="GO:0009251">
    <property type="term" value="P:glucan catabolic process"/>
    <property type="evidence" value="ECO:0007669"/>
    <property type="project" value="TreeGrafter"/>
</dbReference>
<evidence type="ECO:0000256" key="8">
    <source>
        <dbReference type="ARBA" id="ARBA00023295"/>
    </source>
</evidence>
<dbReference type="FunFam" id="2.60.40.10:FF:000495">
    <property type="entry name" value="Periplasmic beta-glucosidase"/>
    <property type="match status" value="1"/>
</dbReference>
<sequence>MRLFWLSLSIVAAASASSENASEAAAPVYKNAATPIEERVRDLMSRMTIADKAAQLLQGDFQNWINTTSNAFNRTGLVEEMKTKASQFYVGYAVPADWISEGTKRAQEYLLRDTTLGIPAFVQSEGIHGFLVSNATIFNSPIGYACSFNPDLVQKMAGIIAQESLALGVNQIFGPLADLARELRYGRVEETFGEDPFLAGEMAYSYVKGLQAGNVSAMVKHFAGFSAPEQGLNTGPVHGGERELRSTWLPPFKRAIIDAGAYSIMSAYHSYDGIPAVADHHTLTDILRGEWGYQYFVTSDAGATDRLCDSFKMCRGKPDTDMEAIVMLTLPAGNDVEMGGGSSSFKTIPQLVQSGRLSIDIVDQAVSRVLRAKFAMGLFEQPYLGVAANDLPKHMHTPEAVKLARQLDAESIVLLENRNNVLPLKKSANVAVIGPMADFMNYGDYVVYQSSQHGVTPLQAIRAASTGRVSYAKGCERWSNDESRFSEAIKAAQNSDVAVVLVGTWSRDQNELWAGLNATTGEHVDVSTLNLYGAMPALVKAIVSTGKPTVVIYSSGKPITEPWISHHATALVQQFYPSEEGGNALASILYGDINPSGKLSVSFPHDVGTLPVFYDYLNSGRSVDPAETSANGTVVKFGHQYVTGTPEPIYEFGHGKSYTTFSYSNVSLSSHSAQSTSTDSVTATVRVTNTGAMDGAEVVQLYVQDVIASVVVPNKSLKGFQKVFIKKGESVNVSISVKIQDLGLWDARMKYVVERGAFVFWIGASSKDLKTSATLVVR</sequence>
<dbReference type="Pfam" id="PF01915">
    <property type="entry name" value="Glyco_hydro_3_C"/>
    <property type="match status" value="1"/>
</dbReference>
<dbReference type="Pfam" id="PF00933">
    <property type="entry name" value="Glyco_hydro_3"/>
    <property type="match status" value="1"/>
</dbReference>
<reference evidence="13 15" key="1">
    <citation type="submission" date="2019-07" db="EMBL/GenBank/DDBJ databases">
        <title>Venturia inaequalis Genome Resource.</title>
        <authorList>
            <person name="Lichtner F.J."/>
        </authorList>
    </citation>
    <scope>NUCLEOTIDE SEQUENCE [LARGE SCALE GENOMIC DNA]</scope>
    <source>
        <strain evidence="12 14">120213</strain>
        <strain evidence="13 15">DMI_063113</strain>
    </source>
</reference>